<gene>
    <name evidence="1" type="ORF">DY000_02021579</name>
</gene>
<proteinExistence type="predicted"/>
<name>A0ABQ7E9D2_BRACR</name>
<dbReference type="EMBL" id="QGKV02000299">
    <property type="protein sequence ID" value="KAF3593446.1"/>
    <property type="molecule type" value="Genomic_DNA"/>
</dbReference>
<dbReference type="Proteomes" id="UP000266723">
    <property type="component" value="Unassembled WGS sequence"/>
</dbReference>
<accession>A0ABQ7E9D2</accession>
<evidence type="ECO:0000313" key="2">
    <source>
        <dbReference type="Proteomes" id="UP000266723"/>
    </source>
</evidence>
<protein>
    <submittedName>
        <fullName evidence="1">Uncharacterized protein</fullName>
    </submittedName>
</protein>
<evidence type="ECO:0000313" key="1">
    <source>
        <dbReference type="EMBL" id="KAF3593446.1"/>
    </source>
</evidence>
<reference evidence="1 2" key="1">
    <citation type="journal article" date="2020" name="BMC Genomics">
        <title>Intraspecific diversification of the crop wild relative Brassica cretica Lam. using demographic model selection.</title>
        <authorList>
            <person name="Kioukis A."/>
            <person name="Michalopoulou V.A."/>
            <person name="Briers L."/>
            <person name="Pirintsos S."/>
            <person name="Studholme D.J."/>
            <person name="Pavlidis P."/>
            <person name="Sarris P.F."/>
        </authorList>
    </citation>
    <scope>NUCLEOTIDE SEQUENCE [LARGE SCALE GENOMIC DNA]</scope>
    <source>
        <strain evidence="2">cv. PFS-1207/04</strain>
    </source>
</reference>
<organism evidence="1 2">
    <name type="scientific">Brassica cretica</name>
    <name type="common">Mustard</name>
    <dbReference type="NCBI Taxonomy" id="69181"/>
    <lineage>
        <taxon>Eukaryota</taxon>
        <taxon>Viridiplantae</taxon>
        <taxon>Streptophyta</taxon>
        <taxon>Embryophyta</taxon>
        <taxon>Tracheophyta</taxon>
        <taxon>Spermatophyta</taxon>
        <taxon>Magnoliopsida</taxon>
        <taxon>eudicotyledons</taxon>
        <taxon>Gunneridae</taxon>
        <taxon>Pentapetalae</taxon>
        <taxon>rosids</taxon>
        <taxon>malvids</taxon>
        <taxon>Brassicales</taxon>
        <taxon>Brassicaceae</taxon>
        <taxon>Brassiceae</taxon>
        <taxon>Brassica</taxon>
    </lineage>
</organism>
<comment type="caution">
    <text evidence="1">The sequence shown here is derived from an EMBL/GenBank/DDBJ whole genome shotgun (WGS) entry which is preliminary data.</text>
</comment>
<keyword evidence="2" id="KW-1185">Reference proteome</keyword>
<sequence length="132" mass="15259">MHGFASYRRFRKARSLRNDRNVHVLGHYVVTKLGSELGRYVATVPWGCSVATLAFPRSDYHARARPWPVGYVSVVLGQSVFGLTEIRIRFYRKALRKDFFTKITFRKNVHADFYGLSDIDSVVTDFDPNTNR</sequence>